<keyword evidence="2" id="KW-1185">Reference proteome</keyword>
<dbReference type="Pfam" id="PF07617">
    <property type="entry name" value="DUF1579"/>
    <property type="match status" value="1"/>
</dbReference>
<sequence length="206" mass="22578">MESVNGPATPNGLLSATASVVTAPVSDAVDLERMIGRGLPGDLHRRLDALVGEWTVDKQTFIALGTLQNPKIWVAKSVWKWLDDTGGRFISEELTGELAGGPYYRLGILGYSGMDDRYEWNTLDNLVSTMMTYKGEQGTGGEDVISIGGVFTEPGVLGESYVGKKIEMRTVFTFRSADEVMVEIWFTPPGEPERIADRGVYHRVKG</sequence>
<gene>
    <name evidence="1" type="ORF">DFJ66_1361</name>
</gene>
<evidence type="ECO:0000313" key="1">
    <source>
        <dbReference type="EMBL" id="RKT68180.1"/>
    </source>
</evidence>
<comment type="caution">
    <text evidence="1">The sequence shown here is derived from an EMBL/GenBank/DDBJ whole genome shotgun (WGS) entry which is preliminary data.</text>
</comment>
<dbReference type="AlphaFoldDB" id="A0A495X2I1"/>
<dbReference type="InterPro" id="IPR011473">
    <property type="entry name" value="DUF1579"/>
</dbReference>
<dbReference type="Proteomes" id="UP000272729">
    <property type="component" value="Unassembled WGS sequence"/>
</dbReference>
<accession>A0A495X2I1</accession>
<reference evidence="1 2" key="1">
    <citation type="submission" date="2018-10" db="EMBL/GenBank/DDBJ databases">
        <title>Sequencing the genomes of 1000 actinobacteria strains.</title>
        <authorList>
            <person name="Klenk H.-P."/>
        </authorList>
    </citation>
    <scope>NUCLEOTIDE SEQUENCE [LARGE SCALE GENOMIC DNA]</scope>
    <source>
        <strain evidence="1 2">DSM 43911</strain>
    </source>
</reference>
<evidence type="ECO:0000313" key="2">
    <source>
        <dbReference type="Proteomes" id="UP000272729"/>
    </source>
</evidence>
<protein>
    <submittedName>
        <fullName evidence="1">Uncharacterized protein DUF1579</fullName>
    </submittedName>
</protein>
<proteinExistence type="predicted"/>
<dbReference type="RefSeq" id="WP_121218993.1">
    <property type="nucleotide sequence ID" value="NZ_JBIUBA010000015.1"/>
</dbReference>
<dbReference type="EMBL" id="RBXR01000001">
    <property type="protein sequence ID" value="RKT68180.1"/>
    <property type="molecule type" value="Genomic_DNA"/>
</dbReference>
<dbReference type="OrthoDB" id="8096666at2"/>
<name>A0A495X2I1_9PSEU</name>
<organism evidence="1 2">
    <name type="scientific">Saccharothrix variisporea</name>
    <dbReference type="NCBI Taxonomy" id="543527"/>
    <lineage>
        <taxon>Bacteria</taxon>
        <taxon>Bacillati</taxon>
        <taxon>Actinomycetota</taxon>
        <taxon>Actinomycetes</taxon>
        <taxon>Pseudonocardiales</taxon>
        <taxon>Pseudonocardiaceae</taxon>
        <taxon>Saccharothrix</taxon>
    </lineage>
</organism>